<feature type="compositionally biased region" description="Basic and acidic residues" evidence="2">
    <location>
        <begin position="783"/>
        <end position="808"/>
    </location>
</feature>
<feature type="compositionally biased region" description="Acidic residues" evidence="2">
    <location>
        <begin position="709"/>
        <end position="718"/>
    </location>
</feature>
<feature type="compositionally biased region" description="Basic and acidic residues" evidence="2">
    <location>
        <begin position="1112"/>
        <end position="1123"/>
    </location>
</feature>
<feature type="compositionally biased region" description="Basic and acidic residues" evidence="2">
    <location>
        <begin position="867"/>
        <end position="886"/>
    </location>
</feature>
<feature type="compositionally biased region" description="Basic and acidic residues" evidence="2">
    <location>
        <begin position="184"/>
        <end position="194"/>
    </location>
</feature>
<feature type="compositionally biased region" description="Basic and acidic residues" evidence="2">
    <location>
        <begin position="327"/>
        <end position="345"/>
    </location>
</feature>
<protein>
    <submittedName>
        <fullName evidence="5">Zinc finger C3H1 domain-containing protein-like</fullName>
    </submittedName>
</protein>
<feature type="compositionally biased region" description="Pro residues" evidence="2">
    <location>
        <begin position="580"/>
        <end position="605"/>
    </location>
</feature>
<feature type="domain" description="Putative zinc-finger" evidence="3">
    <location>
        <begin position="1294"/>
        <end position="1312"/>
    </location>
</feature>
<dbReference type="RefSeq" id="XP_019634035.1">
    <property type="nucleotide sequence ID" value="XM_019778476.1"/>
</dbReference>
<keyword evidence="4" id="KW-1185">Reference proteome</keyword>
<dbReference type="GO" id="GO:0000178">
    <property type="term" value="C:exosome (RNase complex)"/>
    <property type="evidence" value="ECO:0007669"/>
    <property type="project" value="TreeGrafter"/>
</dbReference>
<dbReference type="GO" id="GO:0005634">
    <property type="term" value="C:nucleus"/>
    <property type="evidence" value="ECO:0007669"/>
    <property type="project" value="TreeGrafter"/>
</dbReference>
<feature type="region of interest" description="Disordered" evidence="2">
    <location>
        <begin position="1054"/>
        <end position="1177"/>
    </location>
</feature>
<sequence length="1374" mass="154175">MDLEDDKGSSIEEGEVLEEGEIDDDEENVERTVSFLGNADGFGLPPDGEFPPGPLRVDFRRDRGRYGPPRGASGFLPPPRDQPDSPGEWRFRDLLSRRGRGFAPEGVSFHGAMNLPGGNLGPPPHHMGKGKVFRGRGRGQGSQRGGRGQGSQRGGRGGGRGGQKNFDPLREPREPTRRSSRLRNRPDQPLHEAEPWLPWMKKYFNKQPNNPNMLPTVTPRDVSMTISSMSSLGLGANEGAVRRQEQAGDTEQYSDLLQNYRRIRSQLEEIERKEKLEKMGIREWDLDKYTREEKTSRDTSPKDEGQESKGKRRSRSRSKSGSSKASSKADTKHEADTQQEKKAAEGSDDDDEELMELQLRLIALESAAKARRDRTDTEDGQDDGTEPSPQGRETTFKPDQDKVTASSQPGGSPPKKSVTKSSGRKPHPSKPPAIASRQPAHSPFNIYRDPGRQARSKRKRGRPSKRKRDELRMLQQLEEEEERERTRRTEAARIRNLGNHAEQYKRFMEFVTEARDGSPHPKQEEERRRRSRSAESSTRPPSAAPLPTDLQDNYEEVSMDVDSNDESPGVLKKEAFLFPGLPPDLPFVPPLPLEAPPELPPPPEPSDVTGGEKPGEEEDEDDDDEDLEALRGEVLRSLASRRARKEDVVTFLKTSSPREGSPFEGNSPSRDGQLTQPSSYTVRRQQQTRGPQPIHMIPVHGPVVFNLGEDSDESEEEEGAKSAGSSWLDDMLKAARRDADAAKAKPSPPPQTQKAPPAAKAKPSPPPQTQKAPPVPKTPEALVKLDLEKQQEYRRLKEEIARRERTRLEAGSQPSSAAASPSVSDVETRDDDTSLKDTTPQEEQTPQDKPQLQDISLPKNSDSAPGEVKETEEKGEDLSKEEELRQRLLEKNVADWEGRVEKHSDSVRKDQRLLAELSRQVSIKEGTVRSAEVKVQKLKEQLQAAEKILSGSRALVKRLQDQTNTVQQRLDRKQAAQKQLVEGLNKARIAAGKPPSSITLGETTATLKRKLPSGEQGNKKPKTQPKLSPQSIVQEKKRLQQLEREYAEKIRQLKEAMESKAPRGEKEVTKVEVEKENLQPTNVLQPVVDYSQDKISLSYSGSAKASSSVEGENSKEEGTEEKSKRRKSLLELNPSTKPQLLSPDRRRSSERLRARTPQESESSQEDTTSESAVEEKTLSVRLPAGQGMETLRRLQTEKEKKLPSTCIRAHVQCLKEYSVLETPVSKDLDLRLDPVTSDPTDQSDDLLPLPLRPYSSCLLNFRSYRFNPYYRTKSKLPLTSATFSHKVNPHQVVCRFQLTGTCNDQDCRWQHLASTMLTGDELYQDLLSYHPPLVGVTDTDPVQSQQAIGMYLYCPTIHLWWELLIQTLYSLNRL</sequence>
<evidence type="ECO:0000256" key="2">
    <source>
        <dbReference type="SAM" id="MobiDB-lite"/>
    </source>
</evidence>
<dbReference type="InterPro" id="IPR039278">
    <property type="entry name" value="Red1"/>
</dbReference>
<dbReference type="OrthoDB" id="1922977at2759"/>
<feature type="compositionally biased region" description="Basic and acidic residues" evidence="2">
    <location>
        <begin position="1143"/>
        <end position="1158"/>
    </location>
</feature>
<feature type="region of interest" description="Disordered" evidence="2">
    <location>
        <begin position="269"/>
        <end position="886"/>
    </location>
</feature>
<feature type="compositionally biased region" description="Basic and acidic residues" evidence="2">
    <location>
        <begin position="368"/>
        <end position="377"/>
    </location>
</feature>
<feature type="compositionally biased region" description="Low complexity" evidence="2">
    <location>
        <begin position="752"/>
        <end position="762"/>
    </location>
</feature>
<name>A0A6P4YXG2_BRABE</name>
<feature type="region of interest" description="Disordered" evidence="2">
    <location>
        <begin position="986"/>
        <end position="1039"/>
    </location>
</feature>
<feature type="compositionally biased region" description="Acidic residues" evidence="2">
    <location>
        <begin position="615"/>
        <end position="627"/>
    </location>
</feature>
<feature type="compositionally biased region" description="Gly residues" evidence="2">
    <location>
        <begin position="138"/>
        <end position="162"/>
    </location>
</feature>
<feature type="compositionally biased region" description="Basic and acidic residues" evidence="2">
    <location>
        <begin position="167"/>
        <end position="177"/>
    </location>
</feature>
<feature type="compositionally biased region" description="Low complexity" evidence="2">
    <location>
        <begin position="1096"/>
        <end position="1111"/>
    </location>
</feature>
<feature type="compositionally biased region" description="Polar residues" evidence="2">
    <location>
        <begin position="652"/>
        <end position="690"/>
    </location>
</feature>
<feature type="compositionally biased region" description="Acidic residues" evidence="2">
    <location>
        <begin position="12"/>
        <end position="28"/>
    </location>
</feature>
<feature type="compositionally biased region" description="Basic and acidic residues" evidence="2">
    <location>
        <begin position="269"/>
        <end position="309"/>
    </location>
</feature>
<evidence type="ECO:0000313" key="5">
    <source>
        <dbReference type="RefSeq" id="XP_019634035.1"/>
    </source>
</evidence>
<dbReference type="KEGG" id="bbel:109477313"/>
<evidence type="ECO:0000256" key="1">
    <source>
        <dbReference type="SAM" id="Coils"/>
    </source>
</evidence>
<feature type="compositionally biased region" description="Basic and acidic residues" evidence="2">
    <location>
        <begin position="483"/>
        <end position="493"/>
    </location>
</feature>
<reference evidence="5" key="1">
    <citation type="submission" date="2025-08" db="UniProtKB">
        <authorList>
            <consortium name="RefSeq"/>
        </authorList>
    </citation>
    <scope>IDENTIFICATION</scope>
    <source>
        <tissue evidence="5">Gonad</tissue>
    </source>
</reference>
<evidence type="ECO:0000313" key="4">
    <source>
        <dbReference type="Proteomes" id="UP000515135"/>
    </source>
</evidence>
<dbReference type="PANTHER" id="PTHR21563">
    <property type="entry name" value="ZINC FINGER C3H1 DOMAIN-CONTAINING PROTEIN"/>
    <property type="match status" value="1"/>
</dbReference>
<gene>
    <name evidence="5" type="primary">LOC109477313</name>
</gene>
<feature type="compositionally biased region" description="Basic and acidic residues" evidence="2">
    <location>
        <begin position="1054"/>
        <end position="1077"/>
    </location>
</feature>
<dbReference type="InterPro" id="IPR019607">
    <property type="entry name" value="Putative_zinc-finger_domain"/>
</dbReference>
<dbReference type="GeneID" id="109477313"/>
<proteinExistence type="predicted"/>
<organism evidence="4 5">
    <name type="scientific">Branchiostoma belcheri</name>
    <name type="common">Amphioxus</name>
    <dbReference type="NCBI Taxonomy" id="7741"/>
    <lineage>
        <taxon>Eukaryota</taxon>
        <taxon>Metazoa</taxon>
        <taxon>Chordata</taxon>
        <taxon>Cephalochordata</taxon>
        <taxon>Leptocardii</taxon>
        <taxon>Amphioxiformes</taxon>
        <taxon>Branchiostomatidae</taxon>
        <taxon>Branchiostoma</taxon>
    </lineage>
</organism>
<dbReference type="Proteomes" id="UP000515135">
    <property type="component" value="Unplaced"/>
</dbReference>
<feature type="region of interest" description="Disordered" evidence="2">
    <location>
        <begin position="1"/>
        <end position="196"/>
    </location>
</feature>
<feature type="compositionally biased region" description="Low complexity" evidence="2">
    <location>
        <begin position="406"/>
        <end position="416"/>
    </location>
</feature>
<feature type="compositionally biased region" description="Basic and acidic residues" evidence="2">
    <location>
        <begin position="730"/>
        <end position="743"/>
    </location>
</feature>
<feature type="compositionally biased region" description="Polar residues" evidence="2">
    <location>
        <begin position="996"/>
        <end position="1006"/>
    </location>
</feature>
<feature type="compositionally biased region" description="Basic and acidic residues" evidence="2">
    <location>
        <begin position="81"/>
        <end position="96"/>
    </location>
</feature>
<feature type="compositionally biased region" description="Basic and acidic residues" evidence="2">
    <location>
        <begin position="502"/>
        <end position="528"/>
    </location>
</feature>
<accession>A0A6P4YXG2</accession>
<evidence type="ECO:0000259" key="3">
    <source>
        <dbReference type="Pfam" id="PF10650"/>
    </source>
</evidence>
<feature type="compositionally biased region" description="Pro residues" evidence="2">
    <location>
        <begin position="763"/>
        <end position="777"/>
    </location>
</feature>
<feature type="compositionally biased region" description="Basic residues" evidence="2">
    <location>
        <begin position="126"/>
        <end position="137"/>
    </location>
</feature>
<feature type="compositionally biased region" description="Polar residues" evidence="2">
    <location>
        <begin position="836"/>
        <end position="863"/>
    </location>
</feature>
<dbReference type="Pfam" id="PF10650">
    <property type="entry name" value="zf-C3H1"/>
    <property type="match status" value="1"/>
</dbReference>
<feature type="compositionally biased region" description="Basic and acidic residues" evidence="2">
    <location>
        <begin position="1"/>
        <end position="10"/>
    </location>
</feature>
<feature type="compositionally biased region" description="Acidic residues" evidence="2">
    <location>
        <begin position="552"/>
        <end position="565"/>
    </location>
</feature>
<feature type="compositionally biased region" description="Basic residues" evidence="2">
    <location>
        <begin position="454"/>
        <end position="466"/>
    </location>
</feature>
<dbReference type="PANTHER" id="PTHR21563:SF3">
    <property type="entry name" value="ZINC FINGER C3H1 DOMAIN-CONTAINING PROTEIN"/>
    <property type="match status" value="1"/>
</dbReference>
<keyword evidence="1" id="KW-0175">Coiled coil</keyword>
<feature type="compositionally biased region" description="Acidic residues" evidence="2">
    <location>
        <begin position="346"/>
        <end position="355"/>
    </location>
</feature>
<feature type="coiled-coil region" evidence="1">
    <location>
        <begin position="928"/>
        <end position="976"/>
    </location>
</feature>
<feature type="compositionally biased region" description="Low complexity" evidence="2">
    <location>
        <begin position="810"/>
        <end position="824"/>
    </location>
</feature>